<dbReference type="GO" id="GO:0003677">
    <property type="term" value="F:DNA binding"/>
    <property type="evidence" value="ECO:0007669"/>
    <property type="project" value="InterPro"/>
</dbReference>
<dbReference type="EMBL" id="LWMT01000241">
    <property type="protein sequence ID" value="KZX11797.1"/>
    <property type="molecule type" value="Genomic_DNA"/>
</dbReference>
<reference evidence="2 3" key="1">
    <citation type="submission" date="2016-04" db="EMBL/GenBank/DDBJ databases">
        <title>Genome sequence of Methanobrevibacter filiformis DSM 11501.</title>
        <authorList>
            <person name="Poehlein A."/>
            <person name="Seedorf H."/>
            <person name="Daniel R."/>
        </authorList>
    </citation>
    <scope>NUCLEOTIDE SEQUENCE [LARGE SCALE GENOMIC DNA]</scope>
    <source>
        <strain evidence="2 3">DSM 11501</strain>
    </source>
</reference>
<dbReference type="InterPro" id="IPR005569">
    <property type="entry name" value="Arc_DNA-bd_dom"/>
</dbReference>
<organism evidence="2 3">
    <name type="scientific">Methanobrevibacter filiformis</name>
    <dbReference type="NCBI Taxonomy" id="55758"/>
    <lineage>
        <taxon>Archaea</taxon>
        <taxon>Methanobacteriati</taxon>
        <taxon>Methanobacteriota</taxon>
        <taxon>Methanomada group</taxon>
        <taxon>Methanobacteria</taxon>
        <taxon>Methanobacteriales</taxon>
        <taxon>Methanobacteriaceae</taxon>
        <taxon>Methanobrevibacter</taxon>
    </lineage>
</organism>
<comment type="caution">
    <text evidence="2">The sequence shown here is derived from an EMBL/GenBank/DDBJ whole genome shotgun (WGS) entry which is preliminary data.</text>
</comment>
<keyword evidence="3" id="KW-1185">Reference proteome</keyword>
<dbReference type="Gene3D" id="1.10.1220.10">
    <property type="entry name" value="Met repressor-like"/>
    <property type="match status" value="1"/>
</dbReference>
<name>A0A166C6Z1_9EURY</name>
<dbReference type="GO" id="GO:0006355">
    <property type="term" value="P:regulation of DNA-templated transcription"/>
    <property type="evidence" value="ECO:0007669"/>
    <property type="project" value="InterPro"/>
</dbReference>
<gene>
    <name evidence="2" type="ORF">MBFIL_13080</name>
</gene>
<proteinExistence type="predicted"/>
<feature type="domain" description="Arc-like DNA binding" evidence="1">
    <location>
        <begin position="10"/>
        <end position="51"/>
    </location>
</feature>
<dbReference type="SUPFAM" id="SSF47598">
    <property type="entry name" value="Ribbon-helix-helix"/>
    <property type="match status" value="1"/>
</dbReference>
<protein>
    <recommendedName>
        <fullName evidence="1">Arc-like DNA binding domain-containing protein</fullName>
    </recommendedName>
</protein>
<dbReference type="Pfam" id="PF03869">
    <property type="entry name" value="Arc"/>
    <property type="match status" value="1"/>
</dbReference>
<dbReference type="PATRIC" id="fig|55758.3.peg.1492"/>
<evidence type="ECO:0000259" key="1">
    <source>
        <dbReference type="Pfam" id="PF03869"/>
    </source>
</evidence>
<dbReference type="Proteomes" id="UP000077066">
    <property type="component" value="Unassembled WGS sequence"/>
</dbReference>
<dbReference type="InterPro" id="IPR013321">
    <property type="entry name" value="Arc_rbn_hlx_hlx"/>
</dbReference>
<dbReference type="AlphaFoldDB" id="A0A166C6Z1"/>
<evidence type="ECO:0000313" key="2">
    <source>
        <dbReference type="EMBL" id="KZX11797.1"/>
    </source>
</evidence>
<accession>A0A166C6Z1</accession>
<dbReference type="InterPro" id="IPR010985">
    <property type="entry name" value="Ribbon_hlx_hlx"/>
</dbReference>
<sequence>MNNIIIIMTEKKKTNVDLPTDLKKKLKMLAIEEDTTMNSLIIGMIQEGFSKREV</sequence>
<evidence type="ECO:0000313" key="3">
    <source>
        <dbReference type="Proteomes" id="UP000077066"/>
    </source>
</evidence>